<feature type="domain" description="Glyoxalase-like" evidence="1">
    <location>
        <begin position="14"/>
        <end position="130"/>
    </location>
</feature>
<evidence type="ECO:0000313" key="2">
    <source>
        <dbReference type="EMBL" id="SDU74148.1"/>
    </source>
</evidence>
<evidence type="ECO:0000259" key="1">
    <source>
        <dbReference type="Pfam" id="PF18029"/>
    </source>
</evidence>
<dbReference type="CDD" id="cd16356">
    <property type="entry name" value="PsjN_like"/>
    <property type="match status" value="1"/>
</dbReference>
<dbReference type="Proteomes" id="UP000183180">
    <property type="component" value="Unassembled WGS sequence"/>
</dbReference>
<proteinExistence type="predicted"/>
<dbReference type="EMBL" id="FNLM01000034">
    <property type="protein sequence ID" value="SDU74148.1"/>
    <property type="molecule type" value="Genomic_DNA"/>
</dbReference>
<dbReference type="InterPro" id="IPR041581">
    <property type="entry name" value="Glyoxalase_6"/>
</dbReference>
<dbReference type="OrthoDB" id="9795306at2"/>
<protein>
    <recommendedName>
        <fullName evidence="1">Glyoxalase-like domain-containing protein</fullName>
    </recommendedName>
</protein>
<dbReference type="AlphaFoldDB" id="A0A1H2L0K9"/>
<dbReference type="PANTHER" id="PTHR36503:SF1">
    <property type="entry name" value="BLR2520 PROTEIN"/>
    <property type="match status" value="1"/>
</dbReference>
<dbReference type="Pfam" id="PF18029">
    <property type="entry name" value="Glyoxalase_6"/>
    <property type="match status" value="1"/>
</dbReference>
<reference evidence="2 3" key="1">
    <citation type="submission" date="2016-10" db="EMBL/GenBank/DDBJ databases">
        <authorList>
            <person name="de Groot N.N."/>
        </authorList>
    </citation>
    <scope>NUCLEOTIDE SEQUENCE [LARGE SCALE GENOMIC DNA]</scope>
    <source>
        <strain evidence="2 3">DSM 44215</strain>
    </source>
</reference>
<dbReference type="RefSeq" id="WP_074852576.1">
    <property type="nucleotide sequence ID" value="NZ_FNLM01000034.1"/>
</dbReference>
<name>A0A1H2L0K9_9ACTN</name>
<accession>A0A1H2L0K9</accession>
<sequence>MTAFPSVSLSFVSVICNDIVAQSAFYAGVFALPTATELSSDHFRALRLGDTILGFHTTAAISLLDLPQDTPIGDAAAAFWTFEVHGKQDVDTLTDSAVAAGGRLVKAPYTTYYGAYQSVLRDPEGNVFRINKSGVA</sequence>
<gene>
    <name evidence="2" type="ORF">SAMN04488548_1344108</name>
</gene>
<dbReference type="SUPFAM" id="SSF54593">
    <property type="entry name" value="Glyoxalase/Bleomycin resistance protein/Dihydroxybiphenyl dioxygenase"/>
    <property type="match status" value="1"/>
</dbReference>
<dbReference type="InterPro" id="IPR029068">
    <property type="entry name" value="Glyas_Bleomycin-R_OHBP_Dase"/>
</dbReference>
<evidence type="ECO:0000313" key="3">
    <source>
        <dbReference type="Proteomes" id="UP000183180"/>
    </source>
</evidence>
<dbReference type="Gene3D" id="3.10.180.10">
    <property type="entry name" value="2,3-Dihydroxybiphenyl 1,2-Dioxygenase, domain 1"/>
    <property type="match status" value="1"/>
</dbReference>
<organism evidence="2 3">
    <name type="scientific">Gordonia westfalica</name>
    <dbReference type="NCBI Taxonomy" id="158898"/>
    <lineage>
        <taxon>Bacteria</taxon>
        <taxon>Bacillati</taxon>
        <taxon>Actinomycetota</taxon>
        <taxon>Actinomycetes</taxon>
        <taxon>Mycobacteriales</taxon>
        <taxon>Gordoniaceae</taxon>
        <taxon>Gordonia</taxon>
    </lineage>
</organism>
<dbReference type="PANTHER" id="PTHR36503">
    <property type="entry name" value="BLR2520 PROTEIN"/>
    <property type="match status" value="1"/>
</dbReference>